<keyword evidence="3" id="KW-1185">Reference proteome</keyword>
<dbReference type="RefSeq" id="XP_002784722.1">
    <property type="nucleotide sequence ID" value="XM_002784676.1"/>
</dbReference>
<keyword evidence="1" id="KW-1133">Transmembrane helix</keyword>
<evidence type="ECO:0008006" key="4">
    <source>
        <dbReference type="Google" id="ProtNLM"/>
    </source>
</evidence>
<proteinExistence type="predicted"/>
<gene>
    <name evidence="2" type="ORF">Pmar_PMAR021118</name>
</gene>
<sequence length="195" mass="21265">MARRARRPFLVVVLASFVLYSTCSLFLTPRLSTPTGATPRLRASRAIYGDEGIGPSKPDEPSLGSRLARGGALASMLAVGSVLGYGLRRVLPGFIQKASHTIQLLLRDTPPEMPPVVVYPPNTVFWYKSPDLGAKLEIPATIPLTDTLTDAAVRERIRRQISQSSWWEDKLPSMTTVMEIGSTLLSLWSRSGSNG</sequence>
<reference evidence="2 3" key="1">
    <citation type="submission" date="2008-07" db="EMBL/GenBank/DDBJ databases">
        <authorList>
            <person name="El-Sayed N."/>
            <person name="Caler E."/>
            <person name="Inman J."/>
            <person name="Amedeo P."/>
            <person name="Hass B."/>
            <person name="Wortman J."/>
        </authorList>
    </citation>
    <scope>NUCLEOTIDE SEQUENCE [LARGE SCALE GENOMIC DNA]</scope>
    <source>
        <strain evidence="3">ATCC 50983 / TXsc</strain>
    </source>
</reference>
<dbReference type="EMBL" id="GG672918">
    <property type="protein sequence ID" value="EER16518.1"/>
    <property type="molecule type" value="Genomic_DNA"/>
</dbReference>
<name>C5KGG2_PERM5</name>
<evidence type="ECO:0000313" key="3">
    <source>
        <dbReference type="Proteomes" id="UP000007800"/>
    </source>
</evidence>
<evidence type="ECO:0000313" key="2">
    <source>
        <dbReference type="EMBL" id="EER16518.1"/>
    </source>
</evidence>
<protein>
    <recommendedName>
        <fullName evidence="4">Transmembrane protein</fullName>
    </recommendedName>
</protein>
<dbReference type="Proteomes" id="UP000007800">
    <property type="component" value="Unassembled WGS sequence"/>
</dbReference>
<dbReference type="AlphaFoldDB" id="C5KGG2"/>
<dbReference type="InParanoid" id="C5KGG2"/>
<evidence type="ECO:0000256" key="1">
    <source>
        <dbReference type="SAM" id="Phobius"/>
    </source>
</evidence>
<feature type="transmembrane region" description="Helical" evidence="1">
    <location>
        <begin position="67"/>
        <end position="87"/>
    </location>
</feature>
<accession>C5KGG2</accession>
<dbReference type="GeneID" id="9063593"/>
<organism evidence="3">
    <name type="scientific">Perkinsus marinus (strain ATCC 50983 / TXsc)</name>
    <dbReference type="NCBI Taxonomy" id="423536"/>
    <lineage>
        <taxon>Eukaryota</taxon>
        <taxon>Sar</taxon>
        <taxon>Alveolata</taxon>
        <taxon>Perkinsozoa</taxon>
        <taxon>Perkinsea</taxon>
        <taxon>Perkinsida</taxon>
        <taxon>Perkinsidae</taxon>
        <taxon>Perkinsus</taxon>
    </lineage>
</organism>
<keyword evidence="1" id="KW-0472">Membrane</keyword>
<keyword evidence="1" id="KW-0812">Transmembrane</keyword>